<comment type="cofactor">
    <cofactor evidence="1">
        <name>FAD</name>
        <dbReference type="ChEBI" id="CHEBI:57692"/>
    </cofactor>
</comment>
<dbReference type="PANTHER" id="PTHR47178:SF3">
    <property type="entry name" value="FAD-BINDING DOMAIN-CONTAINING PROTEIN"/>
    <property type="match status" value="1"/>
</dbReference>
<gene>
    <name evidence="7" type="ORF">Aud_001984</name>
</gene>
<keyword evidence="4" id="KW-0560">Oxidoreductase</keyword>
<dbReference type="PRINTS" id="PR00420">
    <property type="entry name" value="RNGMNOXGNASE"/>
</dbReference>
<evidence type="ECO:0000259" key="6">
    <source>
        <dbReference type="Pfam" id="PF01494"/>
    </source>
</evidence>
<organism evidence="7 8">
    <name type="scientific">Aspergillus udagawae</name>
    <dbReference type="NCBI Taxonomy" id="91492"/>
    <lineage>
        <taxon>Eukaryota</taxon>
        <taxon>Fungi</taxon>
        <taxon>Dikarya</taxon>
        <taxon>Ascomycota</taxon>
        <taxon>Pezizomycotina</taxon>
        <taxon>Eurotiomycetes</taxon>
        <taxon>Eurotiomycetidae</taxon>
        <taxon>Eurotiales</taxon>
        <taxon>Aspergillaceae</taxon>
        <taxon>Aspergillus</taxon>
        <taxon>Aspergillus subgen. Fumigati</taxon>
    </lineage>
</organism>
<dbReference type="Proteomes" id="UP000036893">
    <property type="component" value="Unassembled WGS sequence"/>
</dbReference>
<evidence type="ECO:0000256" key="2">
    <source>
        <dbReference type="ARBA" id="ARBA00022630"/>
    </source>
</evidence>
<dbReference type="GO" id="GO:0004497">
    <property type="term" value="F:monooxygenase activity"/>
    <property type="evidence" value="ECO:0007669"/>
    <property type="project" value="UniProtKB-KW"/>
</dbReference>
<reference evidence="7" key="1">
    <citation type="journal article" date="2015" name="Genome Announc.">
        <title>Draft Genome Sequence of the Pathogenic Filamentous Fungus Aspergillus udagawae Strain IFM 46973T.</title>
        <authorList>
            <person name="Kusuya Y."/>
            <person name="Takahashi-Nakaguchi A."/>
            <person name="Takahashi H."/>
            <person name="Yaguchi T."/>
        </authorList>
    </citation>
    <scope>NUCLEOTIDE SEQUENCE</scope>
    <source>
        <strain evidence="7">IFM 46973</strain>
    </source>
</reference>
<name>A0A8E0R1Z6_9EURO</name>
<keyword evidence="5" id="KW-0503">Monooxygenase</keyword>
<reference evidence="7" key="2">
    <citation type="submission" date="2021-01" db="EMBL/GenBank/DDBJ databases">
        <title>Pan-genome distribution and transcriptional activeness of fungal secondary metabolism genes in Aspergillus section Fumigati.</title>
        <authorList>
            <person name="Takahashi H."/>
            <person name="Umemura M."/>
            <person name="Ninomiya A."/>
            <person name="Kusuya Y."/>
            <person name="Urayama S."/>
            <person name="Shimizu M."/>
            <person name="Watanabe A."/>
            <person name="Kamei K."/>
            <person name="Yaguchi T."/>
            <person name="Hagiwara D."/>
        </authorList>
    </citation>
    <scope>NUCLEOTIDE SEQUENCE</scope>
    <source>
        <strain evidence="7">IFM 46973</strain>
    </source>
</reference>
<dbReference type="EMBL" id="BBXM02000010">
    <property type="protein sequence ID" value="GIC94655.1"/>
    <property type="molecule type" value="Genomic_DNA"/>
</dbReference>
<evidence type="ECO:0000256" key="1">
    <source>
        <dbReference type="ARBA" id="ARBA00001974"/>
    </source>
</evidence>
<dbReference type="GeneID" id="66989460"/>
<sequence>MTVPVPDFHVIIIGAGATGLLIAQGLKEAGIAYTIYEQHDEETYARRAGQWTMALHSARPYLESILPPVLRAKLNSVTTNPWSEPDPAIAAAIPFVNGATGELMAKIPMPSPKRLIRGKLRELLRTGVEVRFGMRLTDVRVEDDGVAAVFDGEVVRGSVLVGADGPRSVVRGRLVDAKAAALQKPNIMVFNAFPTFPREQALFIHAKSHPIVQLAPHPHQQTSLFSNGMCSFPANDETDELVANVVDPARPETWVFHYCLSIWTAEDAPENVEARRALFKHYMSRYCEPYKSAGEWLSQDTPILAEKGLNTAFEDVKRFLDAIVKVVHHGADIQTEMDGYDESAYTRGKRDIDLSAKQMYAYHHWEEIMTSPLMKGGYGTSSNSSATN</sequence>
<dbReference type="PANTHER" id="PTHR47178">
    <property type="entry name" value="MONOOXYGENASE, FAD-BINDING"/>
    <property type="match status" value="1"/>
</dbReference>
<keyword evidence="2" id="KW-0285">Flavoprotein</keyword>
<dbReference type="InterPro" id="IPR002938">
    <property type="entry name" value="FAD-bd"/>
</dbReference>
<dbReference type="Gene3D" id="3.50.50.60">
    <property type="entry name" value="FAD/NAD(P)-binding domain"/>
    <property type="match status" value="1"/>
</dbReference>
<dbReference type="InterPro" id="IPR036188">
    <property type="entry name" value="FAD/NAD-bd_sf"/>
</dbReference>
<evidence type="ECO:0000313" key="7">
    <source>
        <dbReference type="EMBL" id="GIC94655.1"/>
    </source>
</evidence>
<comment type="caution">
    <text evidence="7">The sequence shown here is derived from an EMBL/GenBank/DDBJ whole genome shotgun (WGS) entry which is preliminary data.</text>
</comment>
<evidence type="ECO:0000256" key="3">
    <source>
        <dbReference type="ARBA" id="ARBA00022827"/>
    </source>
</evidence>
<evidence type="ECO:0000313" key="8">
    <source>
        <dbReference type="Proteomes" id="UP000036893"/>
    </source>
</evidence>
<evidence type="ECO:0000256" key="4">
    <source>
        <dbReference type="ARBA" id="ARBA00023002"/>
    </source>
</evidence>
<protein>
    <recommendedName>
        <fullName evidence="6">FAD-binding domain-containing protein</fullName>
    </recommendedName>
</protein>
<feature type="domain" description="FAD-binding" evidence="6">
    <location>
        <begin position="8"/>
        <end position="175"/>
    </location>
</feature>
<dbReference type="Pfam" id="PF01494">
    <property type="entry name" value="FAD_binding_3"/>
    <property type="match status" value="1"/>
</dbReference>
<evidence type="ECO:0000256" key="5">
    <source>
        <dbReference type="ARBA" id="ARBA00023033"/>
    </source>
</evidence>
<dbReference type="SUPFAM" id="SSF51905">
    <property type="entry name" value="FAD/NAD(P)-binding domain"/>
    <property type="match status" value="1"/>
</dbReference>
<proteinExistence type="predicted"/>
<dbReference type="RefSeq" id="XP_043151921.1">
    <property type="nucleotide sequence ID" value="XM_043295986.1"/>
</dbReference>
<dbReference type="GO" id="GO:0071949">
    <property type="term" value="F:FAD binding"/>
    <property type="evidence" value="ECO:0007669"/>
    <property type="project" value="InterPro"/>
</dbReference>
<accession>A0A8E0R1Z6</accession>
<dbReference type="AlphaFoldDB" id="A0A8E0R1Z6"/>
<keyword evidence="3" id="KW-0274">FAD</keyword>